<sequence length="100" mass="10116">MRHLGSPVAATLAAVGLFLALWVVVPPPLPLLLNAAAIAPEIAPLLVGWGAVVAALGLVRAFGWATRRALLGAGVAAAALALVPLVQLPAAVRRFDGAMR</sequence>
<organism evidence="2">
    <name type="scientific">uncultured Gemmatimonadaceae bacterium</name>
    <dbReference type="NCBI Taxonomy" id="246130"/>
    <lineage>
        <taxon>Bacteria</taxon>
        <taxon>Pseudomonadati</taxon>
        <taxon>Gemmatimonadota</taxon>
        <taxon>Gemmatimonadia</taxon>
        <taxon>Gemmatimonadales</taxon>
        <taxon>Gemmatimonadaceae</taxon>
        <taxon>environmental samples</taxon>
    </lineage>
</organism>
<proteinExistence type="predicted"/>
<dbReference type="AlphaFoldDB" id="A0A6J4M5P9"/>
<name>A0A6J4M5P9_9BACT</name>
<protein>
    <submittedName>
        <fullName evidence="2">Uncharacterized protein</fullName>
    </submittedName>
</protein>
<reference evidence="2" key="1">
    <citation type="submission" date="2020-02" db="EMBL/GenBank/DDBJ databases">
        <authorList>
            <person name="Meier V. D."/>
        </authorList>
    </citation>
    <scope>NUCLEOTIDE SEQUENCE</scope>
    <source>
        <strain evidence="2">AVDCRST_MAG11</strain>
    </source>
</reference>
<keyword evidence="1" id="KW-1133">Transmembrane helix</keyword>
<feature type="transmembrane region" description="Helical" evidence="1">
    <location>
        <begin position="45"/>
        <end position="63"/>
    </location>
</feature>
<keyword evidence="1" id="KW-0472">Membrane</keyword>
<evidence type="ECO:0000256" key="1">
    <source>
        <dbReference type="SAM" id="Phobius"/>
    </source>
</evidence>
<dbReference type="EMBL" id="CADCTU010000711">
    <property type="protein sequence ID" value="CAA9346756.1"/>
    <property type="molecule type" value="Genomic_DNA"/>
</dbReference>
<evidence type="ECO:0000313" key="2">
    <source>
        <dbReference type="EMBL" id="CAA9346756.1"/>
    </source>
</evidence>
<accession>A0A6J4M5P9</accession>
<feature type="non-terminal residue" evidence="2">
    <location>
        <position position="100"/>
    </location>
</feature>
<feature type="transmembrane region" description="Helical" evidence="1">
    <location>
        <begin position="70"/>
        <end position="92"/>
    </location>
</feature>
<keyword evidence="1" id="KW-0812">Transmembrane</keyword>
<gene>
    <name evidence="2" type="ORF">AVDCRST_MAG11-3272</name>
</gene>